<evidence type="ECO:0000313" key="4">
    <source>
        <dbReference type="Proteomes" id="UP000262802"/>
    </source>
</evidence>
<feature type="signal peptide" evidence="1">
    <location>
        <begin position="1"/>
        <end position="21"/>
    </location>
</feature>
<keyword evidence="4" id="KW-1185">Reference proteome</keyword>
<reference evidence="3 4" key="1">
    <citation type="submission" date="2018-09" db="EMBL/GenBank/DDBJ databases">
        <title>Hymenobacter medium sp. nov., isolated from R2A medium.</title>
        <authorList>
            <person name="Yingchao G."/>
        </authorList>
    </citation>
    <scope>NUCLEOTIDE SEQUENCE [LARGE SCALE GENOMIC DNA]</scope>
    <source>
        <strain evidence="4">sh-6</strain>
    </source>
</reference>
<gene>
    <name evidence="3" type="ORF">D3Y59_02360</name>
</gene>
<proteinExistence type="predicted"/>
<dbReference type="CDD" id="cd02966">
    <property type="entry name" value="TlpA_like_family"/>
    <property type="match status" value="1"/>
</dbReference>
<name>A0A3B7R3S7_9BACT</name>
<dbReference type="InterPro" id="IPR036249">
    <property type="entry name" value="Thioredoxin-like_sf"/>
</dbReference>
<dbReference type="PANTHER" id="PTHR42852:SF13">
    <property type="entry name" value="PROTEIN DIPZ"/>
    <property type="match status" value="1"/>
</dbReference>
<dbReference type="RefSeq" id="WP_119443586.1">
    <property type="nucleotide sequence ID" value="NZ_CP032317.1"/>
</dbReference>
<dbReference type="InterPro" id="IPR000866">
    <property type="entry name" value="AhpC/TSA"/>
</dbReference>
<dbReference type="EMBL" id="CP032317">
    <property type="protein sequence ID" value="AYA35999.1"/>
    <property type="molecule type" value="Genomic_DNA"/>
</dbReference>
<dbReference type="KEGG" id="hyh:D3Y59_02360"/>
<feature type="domain" description="Thioredoxin" evidence="2">
    <location>
        <begin position="18"/>
        <end position="162"/>
    </location>
</feature>
<dbReference type="OrthoDB" id="6399635at2"/>
<keyword evidence="1" id="KW-0732">Signal</keyword>
<evidence type="ECO:0000256" key="1">
    <source>
        <dbReference type="SAM" id="SignalP"/>
    </source>
</evidence>
<dbReference type="AlphaFoldDB" id="A0A3B7R3S7"/>
<dbReference type="Gene3D" id="3.40.30.10">
    <property type="entry name" value="Glutaredoxin"/>
    <property type="match status" value="1"/>
</dbReference>
<organism evidence="3 4">
    <name type="scientific">Hymenobacter oligotrophus</name>
    <dbReference type="NCBI Taxonomy" id="2319843"/>
    <lineage>
        <taxon>Bacteria</taxon>
        <taxon>Pseudomonadati</taxon>
        <taxon>Bacteroidota</taxon>
        <taxon>Cytophagia</taxon>
        <taxon>Cytophagales</taxon>
        <taxon>Hymenobacteraceae</taxon>
        <taxon>Hymenobacter</taxon>
    </lineage>
</organism>
<feature type="chain" id="PRO_5017661243" evidence="1">
    <location>
        <begin position="22"/>
        <end position="163"/>
    </location>
</feature>
<dbReference type="Proteomes" id="UP000262802">
    <property type="component" value="Chromosome"/>
</dbReference>
<dbReference type="InterPro" id="IPR013766">
    <property type="entry name" value="Thioredoxin_domain"/>
</dbReference>
<sequence length="163" mass="18789">MKHLRVLVLLLLCLGAAPAWAQKVSVVKLPALQRVLARPTDTTYVINFWATWCKPCIEELPHFEKVRARYANQKVRVLLVSLDFPSKLEQKVKPFVKQQRLASTVWLLNETDANAYIDKVDPKWSGALPFTLLINNRRKLRTSFEQPLTEAELTQALRPFVRP</sequence>
<dbReference type="SUPFAM" id="SSF52833">
    <property type="entry name" value="Thioredoxin-like"/>
    <property type="match status" value="1"/>
</dbReference>
<evidence type="ECO:0000313" key="3">
    <source>
        <dbReference type="EMBL" id="AYA35999.1"/>
    </source>
</evidence>
<dbReference type="Pfam" id="PF00578">
    <property type="entry name" value="AhpC-TSA"/>
    <property type="match status" value="1"/>
</dbReference>
<evidence type="ECO:0000259" key="2">
    <source>
        <dbReference type="PROSITE" id="PS51352"/>
    </source>
</evidence>
<dbReference type="InterPro" id="IPR050553">
    <property type="entry name" value="Thioredoxin_ResA/DsbE_sf"/>
</dbReference>
<accession>A0A3B7R3S7</accession>
<dbReference type="PANTHER" id="PTHR42852">
    <property type="entry name" value="THIOL:DISULFIDE INTERCHANGE PROTEIN DSBE"/>
    <property type="match status" value="1"/>
</dbReference>
<dbReference type="GO" id="GO:0016491">
    <property type="term" value="F:oxidoreductase activity"/>
    <property type="evidence" value="ECO:0007669"/>
    <property type="project" value="InterPro"/>
</dbReference>
<dbReference type="GO" id="GO:0016209">
    <property type="term" value="F:antioxidant activity"/>
    <property type="evidence" value="ECO:0007669"/>
    <property type="project" value="InterPro"/>
</dbReference>
<protein>
    <submittedName>
        <fullName evidence="3">TlpA family protein disulfide reductase</fullName>
    </submittedName>
</protein>
<dbReference type="PROSITE" id="PS51352">
    <property type="entry name" value="THIOREDOXIN_2"/>
    <property type="match status" value="1"/>
</dbReference>